<dbReference type="InterPro" id="IPR036390">
    <property type="entry name" value="WH_DNA-bd_sf"/>
</dbReference>
<evidence type="ECO:0000256" key="6">
    <source>
        <dbReference type="ARBA" id="ARBA00023134"/>
    </source>
</evidence>
<evidence type="ECO:0000256" key="7">
    <source>
        <dbReference type="ARBA" id="ARBA00025526"/>
    </source>
</evidence>
<dbReference type="Gene3D" id="1.10.10.2770">
    <property type="match status" value="1"/>
</dbReference>
<dbReference type="GO" id="GO:0001514">
    <property type="term" value="P:selenocysteine incorporation"/>
    <property type="evidence" value="ECO:0007669"/>
    <property type="project" value="InterPro"/>
</dbReference>
<dbReference type="Pfam" id="PF09106">
    <property type="entry name" value="WHD_2nd_SelB"/>
    <property type="match status" value="1"/>
</dbReference>
<dbReference type="InterPro" id="IPR000795">
    <property type="entry name" value="T_Tr_GTP-bd_dom"/>
</dbReference>
<dbReference type="InterPro" id="IPR027417">
    <property type="entry name" value="P-loop_NTPase"/>
</dbReference>
<evidence type="ECO:0000256" key="5">
    <source>
        <dbReference type="ARBA" id="ARBA00022917"/>
    </source>
</evidence>
<dbReference type="RefSeq" id="WP_066241129.1">
    <property type="nucleotide sequence ID" value="NZ_LRFC01000023.1"/>
</dbReference>
<dbReference type="CDD" id="cd03696">
    <property type="entry name" value="SelB_II"/>
    <property type="match status" value="1"/>
</dbReference>
<dbReference type="Proteomes" id="UP000076567">
    <property type="component" value="Unassembled WGS sequence"/>
</dbReference>
<dbReference type="PRINTS" id="PR00315">
    <property type="entry name" value="ELONGATNFCT"/>
</dbReference>
<dbReference type="NCBIfam" id="TIGR00475">
    <property type="entry name" value="selB"/>
    <property type="match status" value="1"/>
</dbReference>
<dbReference type="GO" id="GO:0003746">
    <property type="term" value="F:translation elongation factor activity"/>
    <property type="evidence" value="ECO:0007669"/>
    <property type="project" value="InterPro"/>
</dbReference>
<organism evidence="10 11">
    <name type="scientific">Fictibacillus phosphorivorans</name>
    <dbReference type="NCBI Taxonomy" id="1221500"/>
    <lineage>
        <taxon>Bacteria</taxon>
        <taxon>Bacillati</taxon>
        <taxon>Bacillota</taxon>
        <taxon>Bacilli</taxon>
        <taxon>Bacillales</taxon>
        <taxon>Fictibacillaceae</taxon>
        <taxon>Fictibacillus</taxon>
    </lineage>
</organism>
<dbReference type="GO" id="GO:0003924">
    <property type="term" value="F:GTPase activity"/>
    <property type="evidence" value="ECO:0007669"/>
    <property type="project" value="InterPro"/>
</dbReference>
<comment type="function">
    <text evidence="7">Translation factor necessary for the incorporation of selenocysteine into proteins. It probably replaces EF-Tu for the insertion of selenocysteine directed by the UGA codon. SelB binds GTP and GDP.</text>
</comment>
<dbReference type="SUPFAM" id="SSF50447">
    <property type="entry name" value="Translation proteins"/>
    <property type="match status" value="1"/>
</dbReference>
<dbReference type="Gene3D" id="3.40.50.300">
    <property type="entry name" value="P-loop containing nucleotide triphosphate hydrolases"/>
    <property type="match status" value="1"/>
</dbReference>
<dbReference type="Pfam" id="PF09107">
    <property type="entry name" value="WHD_3rd_SelB"/>
    <property type="match status" value="1"/>
</dbReference>
<dbReference type="Pfam" id="PF00009">
    <property type="entry name" value="GTP_EFTU"/>
    <property type="match status" value="1"/>
</dbReference>
<keyword evidence="6" id="KW-0342">GTP-binding</keyword>
<dbReference type="InterPro" id="IPR005225">
    <property type="entry name" value="Small_GTP-bd"/>
</dbReference>
<dbReference type="CDD" id="cd04171">
    <property type="entry name" value="SelB"/>
    <property type="match status" value="1"/>
</dbReference>
<evidence type="ECO:0000256" key="3">
    <source>
        <dbReference type="ARBA" id="ARBA00022490"/>
    </source>
</evidence>
<dbReference type="Pfam" id="PF25461">
    <property type="entry name" value="Beta-barrel_SelB"/>
    <property type="match status" value="1"/>
</dbReference>
<keyword evidence="4" id="KW-0547">Nucleotide-binding</keyword>
<gene>
    <name evidence="10" type="ORF">AWM68_06315</name>
</gene>
<evidence type="ECO:0000313" key="11">
    <source>
        <dbReference type="Proteomes" id="UP000076567"/>
    </source>
</evidence>
<dbReference type="GO" id="GO:0005829">
    <property type="term" value="C:cytosol"/>
    <property type="evidence" value="ECO:0007669"/>
    <property type="project" value="TreeGrafter"/>
</dbReference>
<dbReference type="InterPro" id="IPR009001">
    <property type="entry name" value="Transl_elong_EF1A/Init_IF2_C"/>
</dbReference>
<dbReference type="SUPFAM" id="SSF50465">
    <property type="entry name" value="EF-Tu/eEF-1alpha/eIF2-gamma C-terminal domain"/>
    <property type="match status" value="1"/>
</dbReference>
<dbReference type="AlphaFoldDB" id="A0A165NGN6"/>
<accession>A0A165NGN6</accession>
<dbReference type="SUPFAM" id="SSF52540">
    <property type="entry name" value="P-loop containing nucleoside triphosphate hydrolases"/>
    <property type="match status" value="1"/>
</dbReference>
<dbReference type="GO" id="GO:0005525">
    <property type="term" value="F:GTP binding"/>
    <property type="evidence" value="ECO:0007669"/>
    <property type="project" value="UniProtKB-KW"/>
</dbReference>
<evidence type="ECO:0000259" key="9">
    <source>
        <dbReference type="PROSITE" id="PS51722"/>
    </source>
</evidence>
<dbReference type="EMBL" id="LRFC01000023">
    <property type="protein sequence ID" value="KZE65990.1"/>
    <property type="molecule type" value="Genomic_DNA"/>
</dbReference>
<dbReference type="Gene3D" id="1.10.10.10">
    <property type="entry name" value="Winged helix-like DNA-binding domain superfamily/Winged helix DNA-binding domain"/>
    <property type="match status" value="1"/>
</dbReference>
<dbReference type="InterPro" id="IPR015191">
    <property type="entry name" value="SelB_WHD4"/>
</dbReference>
<comment type="subcellular location">
    <subcellularLocation>
        <location evidence="1">Cytoplasm</location>
    </subcellularLocation>
</comment>
<dbReference type="GO" id="GO:0003723">
    <property type="term" value="F:RNA binding"/>
    <property type="evidence" value="ECO:0007669"/>
    <property type="project" value="InterPro"/>
</dbReference>
<dbReference type="InterPro" id="IPR004535">
    <property type="entry name" value="Transl_elong_SelB"/>
</dbReference>
<dbReference type="PANTHER" id="PTHR43721:SF22">
    <property type="entry name" value="ELONGATION FACTOR TU, MITOCHONDRIAL"/>
    <property type="match status" value="1"/>
</dbReference>
<dbReference type="OrthoDB" id="9804504at2"/>
<dbReference type="InterPro" id="IPR036388">
    <property type="entry name" value="WH-like_DNA-bd_sf"/>
</dbReference>
<evidence type="ECO:0000256" key="1">
    <source>
        <dbReference type="ARBA" id="ARBA00004496"/>
    </source>
</evidence>
<dbReference type="NCBIfam" id="TIGR00231">
    <property type="entry name" value="small_GTP"/>
    <property type="match status" value="1"/>
</dbReference>
<evidence type="ECO:0000256" key="2">
    <source>
        <dbReference type="ARBA" id="ARBA00015953"/>
    </source>
</evidence>
<dbReference type="InterPro" id="IPR004161">
    <property type="entry name" value="EFTu-like_2"/>
</dbReference>
<dbReference type="InterPro" id="IPR057335">
    <property type="entry name" value="Beta-barrel_SelB"/>
</dbReference>
<protein>
    <recommendedName>
        <fullName evidence="2">Selenocysteine-specific elongation factor</fullName>
    </recommendedName>
    <alternativeName>
        <fullName evidence="8">SelB translation factor</fullName>
    </alternativeName>
</protein>
<dbReference type="InterPro" id="IPR015190">
    <property type="entry name" value="Elong_fac_SelB-wing-hlx_typ-2"/>
</dbReference>
<dbReference type="InterPro" id="IPR009000">
    <property type="entry name" value="Transl_B-barrel_sf"/>
</dbReference>
<keyword evidence="11" id="KW-1185">Reference proteome</keyword>
<sequence length="629" mass="70780">MTVKHYTIGMAGHIDHGKTTLTKALSGVDTDTLKEEKERKITIEPGFAPFPLTDEIHTSIVDVPGHEKFIRQMIAGVSGIDLVLLVIAADEGVMPQTREHFEILSYLGIKKGVIVVTKSNLIDDEMKLLVEEDIAELTKSTVFAAFPVHFVDSLSMSGIDSLKNEIGHLLKGTQSRSSHGPFRMPIDHIFTVKGQGTVVRGTVYEGEVSEGDELIIEPGNDKVKIRKLQVHKQDVRSAKAGQRAALNLSGGSKTDWKRGHVLLTPHVFSTTDTIDIVLATGNSWDGKIKQRAPVKFYTGTSEVMGKLVLFDRNELENNTEQIFCQVRLEQEIVTKRGDKYIIRRPSPEETIGGGEVIDPNGSIYKFGSNTVELLKSKHDGTPQERVLQSLEVEGSLTHKDLKKLTGFEDQTLNDAILQLMENHSLREIQGFYIATITLQRVQSVLINRLQAFHEDYPLRQGIPKAEVVQSLKGDLQQKVINGLIEQWVESSLISLTDQFVHLSDFKPEFPKKWSKRMTQVLTHLEELKLEPDDLLSLFKNQQLPEELYNDFKYYLIKTNKVVILFDEVCLTKSAFDSAVEQLRSKTNESFSVQEAKAALDTSRKYLIPILECMDALGYTKRDSNVRKWV</sequence>
<proteinExistence type="predicted"/>
<dbReference type="PANTHER" id="PTHR43721">
    <property type="entry name" value="ELONGATION FACTOR TU-RELATED"/>
    <property type="match status" value="1"/>
</dbReference>
<feature type="domain" description="Tr-type G" evidence="9">
    <location>
        <begin position="3"/>
        <end position="175"/>
    </location>
</feature>
<reference evidence="11" key="1">
    <citation type="submission" date="2016-01" db="EMBL/GenBank/DDBJ databases">
        <title>Draft genome of Chromobacterium sp. F49.</title>
        <authorList>
            <person name="Hong K.W."/>
        </authorList>
    </citation>
    <scope>NUCLEOTIDE SEQUENCE [LARGE SCALE GENOMIC DNA]</scope>
    <source>
        <strain evidence="11">P7IIIA</strain>
    </source>
</reference>
<dbReference type="Pfam" id="PF03144">
    <property type="entry name" value="GTP_EFTU_D2"/>
    <property type="match status" value="1"/>
</dbReference>
<dbReference type="Gene3D" id="2.40.30.10">
    <property type="entry name" value="Translation factors"/>
    <property type="match status" value="1"/>
</dbReference>
<evidence type="ECO:0000256" key="4">
    <source>
        <dbReference type="ARBA" id="ARBA00022741"/>
    </source>
</evidence>
<dbReference type="PROSITE" id="PS51722">
    <property type="entry name" value="G_TR_2"/>
    <property type="match status" value="1"/>
</dbReference>
<keyword evidence="3" id="KW-0963">Cytoplasm</keyword>
<dbReference type="SUPFAM" id="SSF46785">
    <property type="entry name" value="Winged helix' DNA-binding domain"/>
    <property type="match status" value="2"/>
</dbReference>
<keyword evidence="5" id="KW-0648">Protein biosynthesis</keyword>
<dbReference type="InterPro" id="IPR050055">
    <property type="entry name" value="EF-Tu_GTPase"/>
</dbReference>
<dbReference type="CDD" id="cd15491">
    <property type="entry name" value="selB_III"/>
    <property type="match status" value="1"/>
</dbReference>
<evidence type="ECO:0000256" key="8">
    <source>
        <dbReference type="ARBA" id="ARBA00031615"/>
    </source>
</evidence>
<evidence type="ECO:0000313" key="10">
    <source>
        <dbReference type="EMBL" id="KZE65990.1"/>
    </source>
</evidence>
<comment type="caution">
    <text evidence="10">The sequence shown here is derived from an EMBL/GenBank/DDBJ whole genome shotgun (WGS) entry which is preliminary data.</text>
</comment>
<name>A0A165NGN6_9BACL</name>